<accession>A0A195DNA8</accession>
<evidence type="ECO:0000313" key="2">
    <source>
        <dbReference type="Proteomes" id="UP000078492"/>
    </source>
</evidence>
<gene>
    <name evidence="1" type="ORF">ALC57_13484</name>
</gene>
<keyword evidence="2" id="KW-1185">Reference proteome</keyword>
<organism evidence="1 2">
    <name type="scientific">Trachymyrmex cornetzi</name>
    <dbReference type="NCBI Taxonomy" id="471704"/>
    <lineage>
        <taxon>Eukaryota</taxon>
        <taxon>Metazoa</taxon>
        <taxon>Ecdysozoa</taxon>
        <taxon>Arthropoda</taxon>
        <taxon>Hexapoda</taxon>
        <taxon>Insecta</taxon>
        <taxon>Pterygota</taxon>
        <taxon>Neoptera</taxon>
        <taxon>Endopterygota</taxon>
        <taxon>Hymenoptera</taxon>
        <taxon>Apocrita</taxon>
        <taxon>Aculeata</taxon>
        <taxon>Formicoidea</taxon>
        <taxon>Formicidae</taxon>
        <taxon>Myrmicinae</taxon>
        <taxon>Trachymyrmex</taxon>
    </lineage>
</organism>
<dbReference type="EMBL" id="KQ980713">
    <property type="protein sequence ID" value="KYN14317.1"/>
    <property type="molecule type" value="Genomic_DNA"/>
</dbReference>
<sequence>MESILRGWNLQLHQRRRQGPTDLRLYSLVRTFKELENRPERKERGRFFINNAAEFEMVTKAIASNTIVRNESIHAYF</sequence>
<dbReference type="Proteomes" id="UP000078492">
    <property type="component" value="Unassembled WGS sequence"/>
</dbReference>
<reference evidence="1 2" key="1">
    <citation type="submission" date="2015-09" db="EMBL/GenBank/DDBJ databases">
        <title>Trachymyrmex cornetzi WGS genome.</title>
        <authorList>
            <person name="Nygaard S."/>
            <person name="Hu H."/>
            <person name="Boomsma J."/>
            <person name="Zhang G."/>
        </authorList>
    </citation>
    <scope>NUCLEOTIDE SEQUENCE [LARGE SCALE GENOMIC DNA]</scope>
    <source>
        <strain evidence="1">Tcor2-1</strain>
        <tissue evidence="1">Whole body</tissue>
    </source>
</reference>
<name>A0A195DNA8_9HYME</name>
<proteinExistence type="predicted"/>
<protein>
    <submittedName>
        <fullName evidence="1">Uncharacterized protein</fullName>
    </submittedName>
</protein>
<evidence type="ECO:0000313" key="1">
    <source>
        <dbReference type="EMBL" id="KYN14317.1"/>
    </source>
</evidence>
<dbReference type="AlphaFoldDB" id="A0A195DNA8"/>